<evidence type="ECO:0000256" key="9">
    <source>
        <dbReference type="ARBA" id="ARBA00023008"/>
    </source>
</evidence>
<proteinExistence type="inferred from homology"/>
<comment type="catalytic activity">
    <reaction evidence="11">
        <text>2 superoxide + 2 H(+) = H2O2 + O2</text>
        <dbReference type="Rhea" id="RHEA:20696"/>
        <dbReference type="ChEBI" id="CHEBI:15378"/>
        <dbReference type="ChEBI" id="CHEBI:15379"/>
        <dbReference type="ChEBI" id="CHEBI:16240"/>
        <dbReference type="ChEBI" id="CHEBI:18421"/>
        <dbReference type="EC" id="1.15.1.1"/>
    </reaction>
</comment>
<dbReference type="PANTHER" id="PTHR10003">
    <property type="entry name" value="SUPEROXIDE DISMUTASE CU-ZN -RELATED"/>
    <property type="match status" value="1"/>
</dbReference>
<sequence length="168" mass="17448">MDAVSNPATHNDLPGLQAIVHLQADEESGVEGDLIFTQLVPNGPVTIEGNITGLAPGLHGVHVHQTGAVKDNCKEIGPHFLAFYGRHGGPRDNVRHVGDLGNIKAEEGPVTVKIIDHLISLAGPRSIVGRSLAISKGEDDYGRASTEDSALTGTSGPAVACGIIGYLH</sequence>
<comment type="cofactor">
    <cofactor evidence="1">
        <name>Cu cation</name>
        <dbReference type="ChEBI" id="CHEBI:23378"/>
    </cofactor>
</comment>
<dbReference type="GO" id="GO:0005507">
    <property type="term" value="F:copper ion binding"/>
    <property type="evidence" value="ECO:0007669"/>
    <property type="project" value="InterPro"/>
</dbReference>
<name>A0A922M7Q4_SPOEX</name>
<dbReference type="Pfam" id="PF00080">
    <property type="entry name" value="Sod_Cu"/>
    <property type="match status" value="1"/>
</dbReference>
<evidence type="ECO:0000256" key="1">
    <source>
        <dbReference type="ARBA" id="ARBA00001935"/>
    </source>
</evidence>
<evidence type="ECO:0000256" key="2">
    <source>
        <dbReference type="ARBA" id="ARBA00001947"/>
    </source>
</evidence>
<dbReference type="InterPro" id="IPR001424">
    <property type="entry name" value="SOD_Cu_Zn_dom"/>
</dbReference>
<keyword evidence="6" id="KW-0862">Zinc</keyword>
<dbReference type="InterPro" id="IPR036423">
    <property type="entry name" value="SOD-like_Cu/Zn_dom_sf"/>
</dbReference>
<dbReference type="Gene3D" id="2.60.40.200">
    <property type="entry name" value="Superoxide dismutase, copper/zinc binding domain"/>
    <property type="match status" value="1"/>
</dbReference>
<dbReference type="SUPFAM" id="SSF49329">
    <property type="entry name" value="Cu,Zn superoxide dismutase-like"/>
    <property type="match status" value="1"/>
</dbReference>
<comment type="similarity">
    <text evidence="3">Belongs to the Cu-Zn superoxide dismutase family.</text>
</comment>
<dbReference type="InterPro" id="IPR024134">
    <property type="entry name" value="SOD_Cu/Zn_/chaperone"/>
</dbReference>
<evidence type="ECO:0000313" key="13">
    <source>
        <dbReference type="EMBL" id="KAH9631601.1"/>
    </source>
</evidence>
<keyword evidence="7" id="KW-0049">Antioxidant</keyword>
<gene>
    <name evidence="13" type="ORF">HF086_004368</name>
</gene>
<keyword evidence="5" id="KW-0479">Metal-binding</keyword>
<keyword evidence="10" id="KW-1015">Disulfide bond</keyword>
<protein>
    <recommendedName>
        <fullName evidence="4">superoxide dismutase</fullName>
        <ecNumber evidence="4">1.15.1.1</ecNumber>
    </recommendedName>
</protein>
<accession>A0A922M7Q4</accession>
<reference evidence="13" key="1">
    <citation type="journal article" date="2021" name="G3 (Bethesda)">
        <title>Genome and transcriptome analysis of the beet armyworm Spodoptera exigua reveals targets for pest control. .</title>
        <authorList>
            <person name="Simon S."/>
            <person name="Breeschoten T."/>
            <person name="Jansen H.J."/>
            <person name="Dirks R.P."/>
            <person name="Schranz M.E."/>
            <person name="Ros V.I.D."/>
        </authorList>
    </citation>
    <scope>NUCLEOTIDE SEQUENCE</scope>
    <source>
        <strain evidence="13">TB_SE_WUR_2020</strain>
    </source>
</reference>
<evidence type="ECO:0000256" key="7">
    <source>
        <dbReference type="ARBA" id="ARBA00022862"/>
    </source>
</evidence>
<dbReference type="AlphaFoldDB" id="A0A922M7Q4"/>
<evidence type="ECO:0000256" key="6">
    <source>
        <dbReference type="ARBA" id="ARBA00022833"/>
    </source>
</evidence>
<dbReference type="PRINTS" id="PR00068">
    <property type="entry name" value="CUZNDISMTASE"/>
</dbReference>
<evidence type="ECO:0000256" key="5">
    <source>
        <dbReference type="ARBA" id="ARBA00022723"/>
    </source>
</evidence>
<comment type="caution">
    <text evidence="13">The sequence shown here is derived from an EMBL/GenBank/DDBJ whole genome shotgun (WGS) entry which is preliminary data.</text>
</comment>
<dbReference type="Proteomes" id="UP000814243">
    <property type="component" value="Unassembled WGS sequence"/>
</dbReference>
<evidence type="ECO:0000256" key="8">
    <source>
        <dbReference type="ARBA" id="ARBA00023002"/>
    </source>
</evidence>
<comment type="cofactor">
    <cofactor evidence="2">
        <name>Zn(2+)</name>
        <dbReference type="ChEBI" id="CHEBI:29105"/>
    </cofactor>
</comment>
<dbReference type="CDD" id="cd00305">
    <property type="entry name" value="Cu-Zn_Superoxide_Dismutase"/>
    <property type="match status" value="1"/>
</dbReference>
<evidence type="ECO:0000256" key="10">
    <source>
        <dbReference type="ARBA" id="ARBA00023157"/>
    </source>
</evidence>
<evidence type="ECO:0000313" key="14">
    <source>
        <dbReference type="Proteomes" id="UP000814243"/>
    </source>
</evidence>
<feature type="domain" description="Superoxide dismutase copper/zinc binding" evidence="12">
    <location>
        <begin position="30"/>
        <end position="164"/>
    </location>
</feature>
<keyword evidence="9" id="KW-0186">Copper</keyword>
<evidence type="ECO:0000256" key="3">
    <source>
        <dbReference type="ARBA" id="ARBA00010457"/>
    </source>
</evidence>
<dbReference type="EC" id="1.15.1.1" evidence="4"/>
<evidence type="ECO:0000256" key="11">
    <source>
        <dbReference type="ARBA" id="ARBA00049204"/>
    </source>
</evidence>
<organism evidence="13 14">
    <name type="scientific">Spodoptera exigua</name>
    <name type="common">Beet armyworm</name>
    <name type="synonym">Noctua fulgens</name>
    <dbReference type="NCBI Taxonomy" id="7107"/>
    <lineage>
        <taxon>Eukaryota</taxon>
        <taxon>Metazoa</taxon>
        <taxon>Ecdysozoa</taxon>
        <taxon>Arthropoda</taxon>
        <taxon>Hexapoda</taxon>
        <taxon>Insecta</taxon>
        <taxon>Pterygota</taxon>
        <taxon>Neoptera</taxon>
        <taxon>Endopterygota</taxon>
        <taxon>Lepidoptera</taxon>
        <taxon>Glossata</taxon>
        <taxon>Ditrysia</taxon>
        <taxon>Noctuoidea</taxon>
        <taxon>Noctuidae</taxon>
        <taxon>Amphipyrinae</taxon>
        <taxon>Spodoptera</taxon>
    </lineage>
</organism>
<keyword evidence="8" id="KW-0560">Oxidoreductase</keyword>
<evidence type="ECO:0000256" key="4">
    <source>
        <dbReference type="ARBA" id="ARBA00012682"/>
    </source>
</evidence>
<evidence type="ECO:0000259" key="12">
    <source>
        <dbReference type="Pfam" id="PF00080"/>
    </source>
</evidence>
<dbReference type="FunFam" id="2.60.40.200:FF:000013">
    <property type="entry name" value="Superoxide dismutase [Cu-Zn]"/>
    <property type="match status" value="1"/>
</dbReference>
<dbReference type="EMBL" id="JACEFF010000757">
    <property type="protein sequence ID" value="KAH9631601.1"/>
    <property type="molecule type" value="Genomic_DNA"/>
</dbReference>
<dbReference type="GO" id="GO:0004784">
    <property type="term" value="F:superoxide dismutase activity"/>
    <property type="evidence" value="ECO:0007669"/>
    <property type="project" value="UniProtKB-EC"/>
</dbReference>